<gene>
    <name evidence="1" type="ORF">DDIC_05320</name>
</gene>
<evidence type="ECO:0000313" key="2">
    <source>
        <dbReference type="Proteomes" id="UP000297065"/>
    </source>
</evidence>
<dbReference type="AlphaFoldDB" id="A0A4P7UNY2"/>
<dbReference type="Proteomes" id="UP000297065">
    <property type="component" value="Chromosome"/>
</dbReference>
<protein>
    <submittedName>
        <fullName evidence="1">Uncharacterized protein</fullName>
    </submittedName>
</protein>
<evidence type="ECO:0000313" key="1">
    <source>
        <dbReference type="EMBL" id="QCC85302.1"/>
    </source>
</evidence>
<sequence>MESLSPSETISKHALAKESDPDLQTLLWEAHELSTFLAEVVNMEERLDTPLTFSDCGRLGLKRILAHLSHLTIDAIGQTPVRQNGCKGADNE</sequence>
<reference evidence="1 2" key="1">
    <citation type="submission" date="2019-02" db="EMBL/GenBank/DDBJ databases">
        <title>Complete Genome Sequence of Desulfovibrio desulfuricans IC1, a Sulfonate Utilizing Anaerobe.</title>
        <authorList>
            <person name="Day L.A."/>
            <person name="De Leon K.B."/>
            <person name="Wall J.D."/>
        </authorList>
    </citation>
    <scope>NUCLEOTIDE SEQUENCE [LARGE SCALE GENOMIC DNA]</scope>
    <source>
        <strain evidence="1 2">IC1</strain>
    </source>
</reference>
<name>A0A4P7UNY2_DESDE</name>
<dbReference type="RefSeq" id="WP_136399479.1">
    <property type="nucleotide sequence ID" value="NZ_CP036295.1"/>
</dbReference>
<dbReference type="EMBL" id="CP036295">
    <property type="protein sequence ID" value="QCC85302.1"/>
    <property type="molecule type" value="Genomic_DNA"/>
</dbReference>
<accession>A0A4P7UNY2</accession>
<organism evidence="1 2">
    <name type="scientific">Desulfovibrio desulfuricans</name>
    <dbReference type="NCBI Taxonomy" id="876"/>
    <lineage>
        <taxon>Bacteria</taxon>
        <taxon>Pseudomonadati</taxon>
        <taxon>Thermodesulfobacteriota</taxon>
        <taxon>Desulfovibrionia</taxon>
        <taxon>Desulfovibrionales</taxon>
        <taxon>Desulfovibrionaceae</taxon>
        <taxon>Desulfovibrio</taxon>
    </lineage>
</organism>
<proteinExistence type="predicted"/>